<keyword evidence="3 8" id="KW-0732">Signal</keyword>
<keyword evidence="6" id="KW-0175">Coiled coil</keyword>
<evidence type="ECO:0000256" key="4">
    <source>
        <dbReference type="ARBA" id="ARBA00022989"/>
    </source>
</evidence>
<evidence type="ECO:0000256" key="8">
    <source>
        <dbReference type="SAM" id="SignalP"/>
    </source>
</evidence>
<feature type="signal peptide" evidence="8">
    <location>
        <begin position="1"/>
        <end position="24"/>
    </location>
</feature>
<comment type="caution">
    <text evidence="10">The sequence shown here is derived from an EMBL/GenBank/DDBJ whole genome shotgun (WGS) entry which is preliminary data.</text>
</comment>
<evidence type="ECO:0000256" key="6">
    <source>
        <dbReference type="SAM" id="Coils"/>
    </source>
</evidence>
<evidence type="ECO:0000256" key="5">
    <source>
        <dbReference type="ARBA" id="ARBA00023136"/>
    </source>
</evidence>
<proteinExistence type="predicted"/>
<evidence type="ECO:0000256" key="2">
    <source>
        <dbReference type="ARBA" id="ARBA00022692"/>
    </source>
</evidence>
<feature type="chain" id="PRO_5045286567" evidence="8">
    <location>
        <begin position="25"/>
        <end position="203"/>
    </location>
</feature>
<feature type="domain" description="SH3b" evidence="9">
    <location>
        <begin position="32"/>
        <end position="98"/>
    </location>
</feature>
<dbReference type="PROSITE" id="PS51781">
    <property type="entry name" value="SH3B"/>
    <property type="match status" value="1"/>
</dbReference>
<accession>A0ABS9D6W7</accession>
<dbReference type="RefSeq" id="WP_235312655.1">
    <property type="nucleotide sequence ID" value="NZ_JAKGAS010000005.1"/>
</dbReference>
<evidence type="ECO:0000256" key="7">
    <source>
        <dbReference type="SAM" id="Phobius"/>
    </source>
</evidence>
<dbReference type="EMBL" id="JAKGAS010000005">
    <property type="protein sequence ID" value="MCF2948693.1"/>
    <property type="molecule type" value="Genomic_DNA"/>
</dbReference>
<reference evidence="10 11" key="1">
    <citation type="submission" date="2022-01" db="EMBL/GenBank/DDBJ databases">
        <title>Paraglaciecola sp. G1-23.</title>
        <authorList>
            <person name="Jin M.S."/>
            <person name="Han D.M."/>
            <person name="Kim H.M."/>
            <person name="Jeon C.O."/>
        </authorList>
    </citation>
    <scope>NUCLEOTIDE SEQUENCE [LARGE SCALE GENOMIC DNA]</scope>
    <source>
        <strain evidence="10 11">G1-23</strain>
    </source>
</reference>
<sequence>MIRKQIVFLFLIVTSCFFSLQLIAQENSANQGDVRYISDDLFTYLHAGPGLNFRILGSVTAGAKVTLLKLDKENNFAEILDEKNRKGWVNADFINKDSSVRELVPGLQQQVEQHQLDLQQELTNNDILNQKISDLNAEISSLKTLLTASEQTKAEIQQTLDNYNQSAEMEWLTRGGILVIVSVLFGIVITYLPKKRRRNDNWM</sequence>
<dbReference type="InterPro" id="IPR016476">
    <property type="entry name" value="SH3_dom_pro"/>
</dbReference>
<organism evidence="10 11">
    <name type="scientific">Paraglaciecola algarum</name>
    <dbReference type="NCBI Taxonomy" id="3050085"/>
    <lineage>
        <taxon>Bacteria</taxon>
        <taxon>Pseudomonadati</taxon>
        <taxon>Pseudomonadota</taxon>
        <taxon>Gammaproteobacteria</taxon>
        <taxon>Alteromonadales</taxon>
        <taxon>Alteromonadaceae</taxon>
        <taxon>Paraglaciecola</taxon>
    </lineage>
</organism>
<name>A0ABS9D6W7_9ALTE</name>
<protein>
    <submittedName>
        <fullName evidence="10">TIGR04211 family SH3 domain-containing protein</fullName>
    </submittedName>
</protein>
<comment type="subcellular location">
    <subcellularLocation>
        <location evidence="1">Membrane</location>
        <topology evidence="1">Single-pass membrane protein</topology>
    </subcellularLocation>
</comment>
<keyword evidence="4 7" id="KW-1133">Transmembrane helix</keyword>
<evidence type="ECO:0000313" key="10">
    <source>
        <dbReference type="EMBL" id="MCF2948693.1"/>
    </source>
</evidence>
<dbReference type="Pfam" id="PF08239">
    <property type="entry name" value="SH3_3"/>
    <property type="match status" value="1"/>
</dbReference>
<evidence type="ECO:0000256" key="3">
    <source>
        <dbReference type="ARBA" id="ARBA00022729"/>
    </source>
</evidence>
<keyword evidence="5 7" id="KW-0472">Membrane</keyword>
<dbReference type="PROSITE" id="PS51257">
    <property type="entry name" value="PROKAR_LIPOPROTEIN"/>
    <property type="match status" value="1"/>
</dbReference>
<evidence type="ECO:0000259" key="9">
    <source>
        <dbReference type="PROSITE" id="PS51781"/>
    </source>
</evidence>
<feature type="transmembrane region" description="Helical" evidence="7">
    <location>
        <begin position="171"/>
        <end position="193"/>
    </location>
</feature>
<gene>
    <name evidence="10" type="ORF">L0668_11290</name>
</gene>
<dbReference type="NCBIfam" id="TIGR04211">
    <property type="entry name" value="SH3_and_anchor"/>
    <property type="match status" value="1"/>
</dbReference>
<dbReference type="SMART" id="SM00287">
    <property type="entry name" value="SH3b"/>
    <property type="match status" value="1"/>
</dbReference>
<dbReference type="Proteomes" id="UP001521137">
    <property type="component" value="Unassembled WGS sequence"/>
</dbReference>
<keyword evidence="2 7" id="KW-0812">Transmembrane</keyword>
<feature type="coiled-coil region" evidence="6">
    <location>
        <begin position="111"/>
        <end position="166"/>
    </location>
</feature>
<dbReference type="PIRSF" id="PIRSF006158">
    <property type="entry name" value="UCP006158_SH3"/>
    <property type="match status" value="1"/>
</dbReference>
<dbReference type="Gene3D" id="2.30.30.40">
    <property type="entry name" value="SH3 Domains"/>
    <property type="match status" value="1"/>
</dbReference>
<evidence type="ECO:0000313" key="11">
    <source>
        <dbReference type="Proteomes" id="UP001521137"/>
    </source>
</evidence>
<evidence type="ECO:0000256" key="1">
    <source>
        <dbReference type="ARBA" id="ARBA00004167"/>
    </source>
</evidence>
<dbReference type="InterPro" id="IPR003646">
    <property type="entry name" value="SH3-like_bac-type"/>
</dbReference>
<keyword evidence="11" id="KW-1185">Reference proteome</keyword>